<feature type="transmembrane region" description="Helical" evidence="1">
    <location>
        <begin position="198"/>
        <end position="216"/>
    </location>
</feature>
<evidence type="ECO:0008006" key="4">
    <source>
        <dbReference type="Google" id="ProtNLM"/>
    </source>
</evidence>
<proteinExistence type="predicted"/>
<feature type="transmembrane region" description="Helical" evidence="1">
    <location>
        <begin position="237"/>
        <end position="259"/>
    </location>
</feature>
<keyword evidence="1" id="KW-0472">Membrane</keyword>
<dbReference type="Proteomes" id="UP000236394">
    <property type="component" value="Unassembled WGS sequence"/>
</dbReference>
<comment type="caution">
    <text evidence="2">The sequence shown here is derived from an EMBL/GenBank/DDBJ whole genome shotgun (WGS) entry which is preliminary data.</text>
</comment>
<evidence type="ECO:0000256" key="1">
    <source>
        <dbReference type="SAM" id="Phobius"/>
    </source>
</evidence>
<evidence type="ECO:0000313" key="3">
    <source>
        <dbReference type="Proteomes" id="UP000236394"/>
    </source>
</evidence>
<dbReference type="PANTHER" id="PTHR37814:SF1">
    <property type="entry name" value="MEMBRANE PROTEIN"/>
    <property type="match status" value="1"/>
</dbReference>
<feature type="transmembrane region" description="Helical" evidence="1">
    <location>
        <begin position="41"/>
        <end position="64"/>
    </location>
</feature>
<feature type="transmembrane region" description="Helical" evidence="1">
    <location>
        <begin position="293"/>
        <end position="316"/>
    </location>
</feature>
<name>A0A2J8B3R2_9FIRM</name>
<dbReference type="RefSeq" id="WP_102892175.1">
    <property type="nucleotide sequence ID" value="NZ_NBZD01000001.1"/>
</dbReference>
<dbReference type="Gene3D" id="1.20.1740.10">
    <property type="entry name" value="Amino acid/polyamine transporter I"/>
    <property type="match status" value="1"/>
</dbReference>
<accession>A0A2J8B3R2</accession>
<dbReference type="AlphaFoldDB" id="A0A2J8B3R2"/>
<dbReference type="InterPro" id="IPR038728">
    <property type="entry name" value="YkvI-like"/>
</dbReference>
<feature type="transmembrane region" description="Helical" evidence="1">
    <location>
        <begin position="96"/>
        <end position="117"/>
    </location>
</feature>
<organism evidence="2 3">
    <name type="scientific">Mageeibacillus indolicus</name>
    <dbReference type="NCBI Taxonomy" id="884684"/>
    <lineage>
        <taxon>Bacteria</taxon>
        <taxon>Bacillati</taxon>
        <taxon>Bacillota</taxon>
        <taxon>Clostridia</taxon>
        <taxon>Eubacteriales</taxon>
        <taxon>Oscillospiraceae</taxon>
        <taxon>Mageeibacillus</taxon>
    </lineage>
</organism>
<feature type="transmembrane region" description="Helical" evidence="1">
    <location>
        <begin position="360"/>
        <end position="377"/>
    </location>
</feature>
<gene>
    <name evidence="2" type="ORF">B7R76_00590</name>
</gene>
<sequence length="388" mass="42022">MRSNGKKGLPVYLGVASVWFGAHCGPGVASGNQVATYYSKFSIWGLFTGILAMVLLGLCIYYSVEYSRLAKTFNFKDFADSFFAPYQKFFATFFEFTYVVTVLLVLGSCIATGAKALNQQFGWHLYLGILLLAALTVVLTIFGSAVVRASSTVMTVMILAAIGIIIIAGLASSQSRFADHWHQVADLPATLPHFSVDLLWPAIWSAILYAGFQSAGNMANAVSVAEGMRSRKDSVKATVAGIMSNAVLIYGVAFMLFAYPNILGEFFNPNRTSKSFIPNLEVVNSIGNTTLQYLYLLVLLLAIITTLVGFAFAVIARYGKYVPVTNGVVRDLIVVICLLILCGLVSLVGLDAIVSKGFKYLAYACIVVVIIPTIVIGHKKIKKLNENC</sequence>
<protein>
    <recommendedName>
        <fullName evidence="4">Amino acid permease</fullName>
    </recommendedName>
</protein>
<dbReference type="PANTHER" id="PTHR37814">
    <property type="entry name" value="CONSERVED MEMBRANE PROTEIN"/>
    <property type="match status" value="1"/>
</dbReference>
<feature type="transmembrane region" description="Helical" evidence="1">
    <location>
        <begin position="123"/>
        <end position="146"/>
    </location>
</feature>
<dbReference type="EMBL" id="NBZD01000001">
    <property type="protein sequence ID" value="PNH19419.1"/>
    <property type="molecule type" value="Genomic_DNA"/>
</dbReference>
<keyword evidence="1" id="KW-1133">Transmembrane helix</keyword>
<feature type="transmembrane region" description="Helical" evidence="1">
    <location>
        <begin position="328"/>
        <end position="348"/>
    </location>
</feature>
<evidence type="ECO:0000313" key="2">
    <source>
        <dbReference type="EMBL" id="PNH19419.1"/>
    </source>
</evidence>
<feature type="transmembrane region" description="Helical" evidence="1">
    <location>
        <begin position="153"/>
        <end position="171"/>
    </location>
</feature>
<reference evidence="3" key="1">
    <citation type="submission" date="2017-04" db="EMBL/GenBank/DDBJ databases">
        <authorList>
            <person name="Bumgarner R.E."/>
            <person name="Fredricks D.N."/>
            <person name="Srinivasan S."/>
        </authorList>
    </citation>
    <scope>NUCLEOTIDE SEQUENCE [LARGE SCALE GENOMIC DNA]</scope>
    <source>
        <strain evidence="3">KA00405</strain>
    </source>
</reference>
<keyword evidence="1" id="KW-0812">Transmembrane</keyword>